<dbReference type="EMBL" id="LAZR01007600">
    <property type="protein sequence ID" value="KKM84216.1"/>
    <property type="molecule type" value="Genomic_DNA"/>
</dbReference>
<evidence type="ECO:0000313" key="1">
    <source>
        <dbReference type="EMBL" id="KKM84216.1"/>
    </source>
</evidence>
<accession>A0A0F9LA49</accession>
<sequence length="54" mass="6255">MIEKHIITCNICGKQEFAEGNCPNEIMQSTGFIQSDDDYSSWFCSEKCREEETK</sequence>
<protein>
    <submittedName>
        <fullName evidence="1">Uncharacterized protein</fullName>
    </submittedName>
</protein>
<reference evidence="1" key="1">
    <citation type="journal article" date="2015" name="Nature">
        <title>Complex archaea that bridge the gap between prokaryotes and eukaryotes.</title>
        <authorList>
            <person name="Spang A."/>
            <person name="Saw J.H."/>
            <person name="Jorgensen S.L."/>
            <person name="Zaremba-Niedzwiedzka K."/>
            <person name="Martijn J."/>
            <person name="Lind A.E."/>
            <person name="van Eijk R."/>
            <person name="Schleper C."/>
            <person name="Guy L."/>
            <person name="Ettema T.J."/>
        </authorList>
    </citation>
    <scope>NUCLEOTIDE SEQUENCE</scope>
</reference>
<dbReference type="AlphaFoldDB" id="A0A0F9LA49"/>
<gene>
    <name evidence="1" type="ORF">LCGC14_1301440</name>
</gene>
<proteinExistence type="predicted"/>
<name>A0A0F9LA49_9ZZZZ</name>
<comment type="caution">
    <text evidence="1">The sequence shown here is derived from an EMBL/GenBank/DDBJ whole genome shotgun (WGS) entry which is preliminary data.</text>
</comment>
<organism evidence="1">
    <name type="scientific">marine sediment metagenome</name>
    <dbReference type="NCBI Taxonomy" id="412755"/>
    <lineage>
        <taxon>unclassified sequences</taxon>
        <taxon>metagenomes</taxon>
        <taxon>ecological metagenomes</taxon>
    </lineage>
</organism>